<reference evidence="1 2" key="2">
    <citation type="submission" date="2019-04" db="EMBL/GenBank/DDBJ databases">
        <title>The genome sequence of big-headed turtle.</title>
        <authorList>
            <person name="Gong S."/>
        </authorList>
    </citation>
    <scope>NUCLEOTIDE SEQUENCE [LARGE SCALE GENOMIC DNA]</scope>
    <source>
        <strain evidence="1">DO16091913</strain>
        <tissue evidence="1">Muscle</tissue>
    </source>
</reference>
<reference evidence="1 2" key="1">
    <citation type="submission" date="2019-04" db="EMBL/GenBank/DDBJ databases">
        <title>Draft genome of the big-headed turtle Platysternon megacephalum.</title>
        <authorList>
            <person name="Gong S."/>
        </authorList>
    </citation>
    <scope>NUCLEOTIDE SEQUENCE [LARGE SCALE GENOMIC DNA]</scope>
    <source>
        <strain evidence="1">DO16091913</strain>
        <tissue evidence="1">Muscle</tissue>
    </source>
</reference>
<accession>A0A4D9E9X6</accession>
<dbReference type="Proteomes" id="UP000297703">
    <property type="component" value="Unassembled WGS sequence"/>
</dbReference>
<protein>
    <submittedName>
        <fullName evidence="1">Cdc42 effector protein 1</fullName>
    </submittedName>
</protein>
<dbReference type="AlphaFoldDB" id="A0A4D9E9X6"/>
<sequence>MGCAALCQQPKNIERLESCVQLQVLEVSSLVVRLMLLSPRPSSCTSYPSSWPQPVPPRNSIAASLHLPSYYPPFLYSLSFLPAPAFQSRFLAPYSRSTESTRDVVSLISLIVTLYLSFGT</sequence>
<gene>
    <name evidence="1" type="ORF">DR999_PMT09109</name>
</gene>
<proteinExistence type="predicted"/>
<name>A0A4D9E9X6_9SAUR</name>
<evidence type="ECO:0000313" key="1">
    <source>
        <dbReference type="EMBL" id="TFK08011.1"/>
    </source>
</evidence>
<evidence type="ECO:0000313" key="2">
    <source>
        <dbReference type="Proteomes" id="UP000297703"/>
    </source>
</evidence>
<keyword evidence="2" id="KW-1185">Reference proteome</keyword>
<comment type="caution">
    <text evidence="1">The sequence shown here is derived from an EMBL/GenBank/DDBJ whole genome shotgun (WGS) entry which is preliminary data.</text>
</comment>
<organism evidence="1 2">
    <name type="scientific">Platysternon megacephalum</name>
    <name type="common">big-headed turtle</name>
    <dbReference type="NCBI Taxonomy" id="55544"/>
    <lineage>
        <taxon>Eukaryota</taxon>
        <taxon>Metazoa</taxon>
        <taxon>Chordata</taxon>
        <taxon>Craniata</taxon>
        <taxon>Vertebrata</taxon>
        <taxon>Euteleostomi</taxon>
        <taxon>Archelosauria</taxon>
        <taxon>Testudinata</taxon>
        <taxon>Testudines</taxon>
        <taxon>Cryptodira</taxon>
        <taxon>Durocryptodira</taxon>
        <taxon>Testudinoidea</taxon>
        <taxon>Platysternidae</taxon>
        <taxon>Platysternon</taxon>
    </lineage>
</organism>
<dbReference type="EMBL" id="QXTE01000074">
    <property type="protein sequence ID" value="TFK08011.1"/>
    <property type="molecule type" value="Genomic_DNA"/>
</dbReference>